<sequence length="303" mass="33462">MATGFTVSSGIKTPKKFLNHETSVTSSNDKRPTSGIRVKRQSSSSSSEILESKKDNTVPLSRESSSSSLYHPGSSRSRKGQVPPRPDSSSSLGRTTPTTTKQISLQTVKRITDSDDCSLLDLDVNNEDMEKNLNERLEKLSLGGRSSRNFLRSNSKSELNPPEDSLNEKKEEEEKEDSDSDDEDEEEEERKAPNELFMEFLTCVMDKDYTTAQKLCKMILIYEPENVEAKSFQKLIDEKILLDDIPDASDDDDDDDGDESGNDSDSDDDDSDDSSCDDSSDSSDDDSTVHTTDSGITSASVSD</sequence>
<feature type="region of interest" description="Disordered" evidence="1">
    <location>
        <begin position="243"/>
        <end position="303"/>
    </location>
</feature>
<dbReference type="EMBL" id="JAZGQO010000007">
    <property type="protein sequence ID" value="KAK6180888.1"/>
    <property type="molecule type" value="Genomic_DNA"/>
</dbReference>
<dbReference type="PANTHER" id="PTHR21520:SF2">
    <property type="entry name" value="GLUTAMATE-RICH PROTEIN 2"/>
    <property type="match status" value="1"/>
</dbReference>
<dbReference type="AlphaFoldDB" id="A0AAN8JTQ7"/>
<organism evidence="2 3">
    <name type="scientific">Patella caerulea</name>
    <name type="common">Rayed Mediterranean limpet</name>
    <dbReference type="NCBI Taxonomy" id="87958"/>
    <lineage>
        <taxon>Eukaryota</taxon>
        <taxon>Metazoa</taxon>
        <taxon>Spiralia</taxon>
        <taxon>Lophotrochozoa</taxon>
        <taxon>Mollusca</taxon>
        <taxon>Gastropoda</taxon>
        <taxon>Patellogastropoda</taxon>
        <taxon>Patelloidea</taxon>
        <taxon>Patellidae</taxon>
        <taxon>Patella</taxon>
    </lineage>
</organism>
<feature type="compositionally biased region" description="Polar residues" evidence="1">
    <location>
        <begin position="289"/>
        <end position="303"/>
    </location>
</feature>
<dbReference type="SUPFAM" id="SSF48452">
    <property type="entry name" value="TPR-like"/>
    <property type="match status" value="1"/>
</dbReference>
<evidence type="ECO:0000313" key="3">
    <source>
        <dbReference type="Proteomes" id="UP001347796"/>
    </source>
</evidence>
<evidence type="ECO:0000256" key="1">
    <source>
        <dbReference type="SAM" id="MobiDB-lite"/>
    </source>
</evidence>
<accession>A0AAN8JTQ7</accession>
<gene>
    <name evidence="2" type="ORF">SNE40_008856</name>
</gene>
<feature type="compositionally biased region" description="Polar residues" evidence="1">
    <location>
        <begin position="1"/>
        <end position="11"/>
    </location>
</feature>
<reference evidence="2 3" key="1">
    <citation type="submission" date="2024-01" db="EMBL/GenBank/DDBJ databases">
        <title>The genome of the rayed Mediterranean limpet Patella caerulea (Linnaeus, 1758).</title>
        <authorList>
            <person name="Anh-Thu Weber A."/>
            <person name="Halstead-Nussloch G."/>
        </authorList>
    </citation>
    <scope>NUCLEOTIDE SEQUENCE [LARGE SCALE GENOMIC DNA]</scope>
    <source>
        <strain evidence="2">AATW-2023a</strain>
        <tissue evidence="2">Whole specimen</tissue>
    </source>
</reference>
<feature type="compositionally biased region" description="Polar residues" evidence="1">
    <location>
        <begin position="146"/>
        <end position="158"/>
    </location>
</feature>
<feature type="compositionally biased region" description="Acidic residues" evidence="1">
    <location>
        <begin position="173"/>
        <end position="188"/>
    </location>
</feature>
<dbReference type="InterPro" id="IPR011990">
    <property type="entry name" value="TPR-like_helical_dom_sf"/>
</dbReference>
<feature type="compositionally biased region" description="Low complexity" evidence="1">
    <location>
        <begin position="64"/>
        <end position="75"/>
    </location>
</feature>
<feature type="region of interest" description="Disordered" evidence="1">
    <location>
        <begin position="1"/>
        <end position="109"/>
    </location>
</feature>
<evidence type="ECO:0000313" key="2">
    <source>
        <dbReference type="EMBL" id="KAK6180888.1"/>
    </source>
</evidence>
<dbReference type="InterPro" id="IPR026703">
    <property type="entry name" value="ERICH2"/>
</dbReference>
<feature type="region of interest" description="Disordered" evidence="1">
    <location>
        <begin position="146"/>
        <end position="196"/>
    </location>
</feature>
<feature type="compositionally biased region" description="Polar residues" evidence="1">
    <location>
        <begin position="87"/>
        <end position="109"/>
    </location>
</feature>
<keyword evidence="3" id="KW-1185">Reference proteome</keyword>
<comment type="caution">
    <text evidence="2">The sequence shown here is derived from an EMBL/GenBank/DDBJ whole genome shotgun (WGS) entry which is preliminary data.</text>
</comment>
<evidence type="ECO:0008006" key="4">
    <source>
        <dbReference type="Google" id="ProtNLM"/>
    </source>
</evidence>
<protein>
    <recommendedName>
        <fullName evidence="4">Glutamate-rich protein 2</fullName>
    </recommendedName>
</protein>
<name>A0AAN8JTQ7_PATCE</name>
<feature type="compositionally biased region" description="Acidic residues" evidence="1">
    <location>
        <begin position="244"/>
        <end position="286"/>
    </location>
</feature>
<dbReference type="PANTHER" id="PTHR21520">
    <property type="entry name" value="GLUTAMATE-RICH PROTEIN 2"/>
    <property type="match status" value="1"/>
</dbReference>
<dbReference type="Proteomes" id="UP001347796">
    <property type="component" value="Unassembled WGS sequence"/>
</dbReference>
<proteinExistence type="predicted"/>